<protein>
    <submittedName>
        <fullName evidence="1">Uncharacterized protein</fullName>
    </submittedName>
</protein>
<dbReference type="AlphaFoldDB" id="A0A0W0FTH5"/>
<comment type="caution">
    <text evidence="1">The sequence shown here is derived from an EMBL/GenBank/DDBJ whole genome shotgun (WGS) entry which is preliminary data.</text>
</comment>
<organism evidence="1 2">
    <name type="scientific">Moniliophthora roreri</name>
    <name type="common">Frosty pod rot fungus</name>
    <name type="synonym">Monilia roreri</name>
    <dbReference type="NCBI Taxonomy" id="221103"/>
    <lineage>
        <taxon>Eukaryota</taxon>
        <taxon>Fungi</taxon>
        <taxon>Dikarya</taxon>
        <taxon>Basidiomycota</taxon>
        <taxon>Agaricomycotina</taxon>
        <taxon>Agaricomycetes</taxon>
        <taxon>Agaricomycetidae</taxon>
        <taxon>Agaricales</taxon>
        <taxon>Marasmiineae</taxon>
        <taxon>Marasmiaceae</taxon>
        <taxon>Moniliophthora</taxon>
    </lineage>
</organism>
<accession>A0A0W0FTH5</accession>
<name>A0A0W0FTH5_MONRR</name>
<dbReference type="EMBL" id="LATX01001672">
    <property type="protein sequence ID" value="KTB39512.1"/>
    <property type="molecule type" value="Genomic_DNA"/>
</dbReference>
<gene>
    <name evidence="1" type="ORF">WG66_7907</name>
</gene>
<evidence type="ECO:0000313" key="1">
    <source>
        <dbReference type="EMBL" id="KTB39512.1"/>
    </source>
</evidence>
<dbReference type="Proteomes" id="UP000054988">
    <property type="component" value="Unassembled WGS sequence"/>
</dbReference>
<proteinExistence type="predicted"/>
<reference evidence="1 2" key="1">
    <citation type="submission" date="2015-12" db="EMBL/GenBank/DDBJ databases">
        <title>Draft genome sequence of Moniliophthora roreri, the causal agent of frosty pod rot of cacao.</title>
        <authorList>
            <person name="Aime M.C."/>
            <person name="Diaz-Valderrama J.R."/>
            <person name="Kijpornyongpan T."/>
            <person name="Phillips-Mora W."/>
        </authorList>
    </citation>
    <scope>NUCLEOTIDE SEQUENCE [LARGE SCALE GENOMIC DNA]</scope>
    <source>
        <strain evidence="1 2">MCA 2952</strain>
    </source>
</reference>
<evidence type="ECO:0000313" key="2">
    <source>
        <dbReference type="Proteomes" id="UP000054988"/>
    </source>
</evidence>
<sequence length="97" mass="11193">MLIELICRENAANLHNELFKAALTGERDKSKDIKERLAKYRATDSERLRCESLVKAMLEVREALSKYRMFLRLGIQPHSLSQPRRPETSPRIVAVGQ</sequence>